<dbReference type="InterPro" id="IPR029058">
    <property type="entry name" value="AB_hydrolase_fold"/>
</dbReference>
<dbReference type="Pfam" id="PF01738">
    <property type="entry name" value="DLH"/>
    <property type="match status" value="1"/>
</dbReference>
<dbReference type="STRING" id="42251.A0A2T6ZIY6"/>
<gene>
    <name evidence="2" type="ORF">B9Z19DRAFT_1131273</name>
</gene>
<dbReference type="OrthoDB" id="17560at2759"/>
<dbReference type="AlphaFoldDB" id="A0A2T6ZIY6"/>
<dbReference type="Gene3D" id="3.40.50.1820">
    <property type="entry name" value="alpha/beta hydrolase"/>
    <property type="match status" value="1"/>
</dbReference>
<dbReference type="EMBL" id="NESQ01000230">
    <property type="protein sequence ID" value="PUU75458.1"/>
    <property type="molecule type" value="Genomic_DNA"/>
</dbReference>
<proteinExistence type="predicted"/>
<dbReference type="PANTHER" id="PTHR17630:SF44">
    <property type="entry name" value="PROTEIN AIM2"/>
    <property type="match status" value="1"/>
</dbReference>
<keyword evidence="3" id="KW-1185">Reference proteome</keyword>
<evidence type="ECO:0000313" key="2">
    <source>
        <dbReference type="EMBL" id="PUU75458.1"/>
    </source>
</evidence>
<reference evidence="2 3" key="1">
    <citation type="submission" date="2017-04" db="EMBL/GenBank/DDBJ databases">
        <title>Draft genome sequence of Tuber borchii Vittad., a whitish edible truffle.</title>
        <authorList>
            <consortium name="DOE Joint Genome Institute"/>
            <person name="Murat C."/>
            <person name="Kuo A."/>
            <person name="Barry K.W."/>
            <person name="Clum A."/>
            <person name="Dockter R.B."/>
            <person name="Fauchery L."/>
            <person name="Iotti M."/>
            <person name="Kohler A."/>
            <person name="Labutti K."/>
            <person name="Lindquist E.A."/>
            <person name="Lipzen A."/>
            <person name="Ohm R.A."/>
            <person name="Wang M."/>
            <person name="Grigoriev I.V."/>
            <person name="Zambonelli A."/>
            <person name="Martin F.M."/>
        </authorList>
    </citation>
    <scope>NUCLEOTIDE SEQUENCE [LARGE SCALE GENOMIC DNA]</scope>
    <source>
        <strain evidence="2 3">Tbo3840</strain>
    </source>
</reference>
<evidence type="ECO:0000259" key="1">
    <source>
        <dbReference type="Pfam" id="PF01738"/>
    </source>
</evidence>
<dbReference type="SUPFAM" id="SSF53474">
    <property type="entry name" value="alpha/beta-Hydrolases"/>
    <property type="match status" value="1"/>
</dbReference>
<dbReference type="PANTHER" id="PTHR17630">
    <property type="entry name" value="DIENELACTONE HYDROLASE"/>
    <property type="match status" value="1"/>
</dbReference>
<dbReference type="InterPro" id="IPR002925">
    <property type="entry name" value="Dienelactn_hydro"/>
</dbReference>
<keyword evidence="2" id="KW-0378">Hydrolase</keyword>
<dbReference type="GO" id="GO:0016787">
    <property type="term" value="F:hydrolase activity"/>
    <property type="evidence" value="ECO:0007669"/>
    <property type="project" value="UniProtKB-KW"/>
</dbReference>
<protein>
    <submittedName>
        <fullName evidence="2">Dienelactone hydrolase</fullName>
    </submittedName>
</protein>
<name>A0A2T6ZIY6_TUBBO</name>
<organism evidence="2 3">
    <name type="scientific">Tuber borchii</name>
    <name type="common">White truffle</name>
    <dbReference type="NCBI Taxonomy" id="42251"/>
    <lineage>
        <taxon>Eukaryota</taxon>
        <taxon>Fungi</taxon>
        <taxon>Dikarya</taxon>
        <taxon>Ascomycota</taxon>
        <taxon>Pezizomycotina</taxon>
        <taxon>Pezizomycetes</taxon>
        <taxon>Pezizales</taxon>
        <taxon>Tuberaceae</taxon>
        <taxon>Tuber</taxon>
    </lineage>
</organism>
<evidence type="ECO:0000313" key="3">
    <source>
        <dbReference type="Proteomes" id="UP000244722"/>
    </source>
</evidence>
<sequence length="244" mass="26852">MASNIPGECCLKGVVHEGTPNGEIVQFAEVETYITRPTSGSSERVILLLTDVMGICNNAKLIADDFAANGYTVVLPDMFAGDKVPLPADRKVGFQLPDWLKDHQPHHVIPIIQKVMGQIRSELKPRKIGAAGYCFGAKYVTQLLSGEIDAGYNAHPSFVTLDELCAIRAPLAISAAETDSIFTRDLRHATEAKLAEIKATYQITLFSGVAHGFAVRCDLANDKQRWAKEEAFWQAVRWFKLHLA</sequence>
<dbReference type="Proteomes" id="UP000244722">
    <property type="component" value="Unassembled WGS sequence"/>
</dbReference>
<comment type="caution">
    <text evidence="2">The sequence shown here is derived from an EMBL/GenBank/DDBJ whole genome shotgun (WGS) entry which is preliminary data.</text>
</comment>
<feature type="domain" description="Dienelactone hydrolase" evidence="1">
    <location>
        <begin position="31"/>
        <end position="241"/>
    </location>
</feature>
<accession>A0A2T6ZIY6</accession>